<dbReference type="EMBL" id="QVMU01000008">
    <property type="protein sequence ID" value="RJX71509.1"/>
    <property type="molecule type" value="Genomic_DNA"/>
</dbReference>
<dbReference type="Proteomes" id="UP000273252">
    <property type="component" value="Unassembled WGS sequence"/>
</dbReference>
<gene>
    <name evidence="2" type="ORF">DZ860_10710</name>
</gene>
<evidence type="ECO:0000313" key="2">
    <source>
        <dbReference type="EMBL" id="RJX71509.1"/>
    </source>
</evidence>
<evidence type="ECO:0000256" key="1">
    <source>
        <dbReference type="SAM" id="Phobius"/>
    </source>
</evidence>
<proteinExistence type="predicted"/>
<feature type="transmembrane region" description="Helical" evidence="1">
    <location>
        <begin position="31"/>
        <end position="49"/>
    </location>
</feature>
<organism evidence="2 3">
    <name type="scientific">Vibrio sinensis</name>
    <dbReference type="NCBI Taxonomy" id="2302434"/>
    <lineage>
        <taxon>Bacteria</taxon>
        <taxon>Pseudomonadati</taxon>
        <taxon>Pseudomonadota</taxon>
        <taxon>Gammaproteobacteria</taxon>
        <taxon>Vibrionales</taxon>
        <taxon>Vibrionaceae</taxon>
        <taxon>Vibrio</taxon>
    </lineage>
</organism>
<reference evidence="2 3" key="1">
    <citation type="submission" date="2018-08" db="EMBL/GenBank/DDBJ databases">
        <title>Vibrio isolated from the Eastern China Marginal Seas.</title>
        <authorList>
            <person name="Li Y."/>
        </authorList>
    </citation>
    <scope>NUCLEOTIDE SEQUENCE [LARGE SCALE GENOMIC DNA]</scope>
    <source>
        <strain evidence="2 3">BEI233</strain>
    </source>
</reference>
<accession>A0A3A6R3N3</accession>
<sequence length="84" mass="9623">MSDNMVFWLSFYLFFMVVTTLVGYWKNNLVAGILLGYVLGPIGLILLLCSQDRRHGHCPHCAALVNNNAYYCPKCMQKCYKQLV</sequence>
<dbReference type="AlphaFoldDB" id="A0A3A6R3N3"/>
<name>A0A3A6R3N3_9VIBR</name>
<comment type="caution">
    <text evidence="2">The sequence shown here is derived from an EMBL/GenBank/DDBJ whole genome shotgun (WGS) entry which is preliminary data.</text>
</comment>
<feature type="transmembrane region" description="Helical" evidence="1">
    <location>
        <begin position="7"/>
        <end position="25"/>
    </location>
</feature>
<keyword evidence="1" id="KW-0472">Membrane</keyword>
<evidence type="ECO:0000313" key="3">
    <source>
        <dbReference type="Proteomes" id="UP000273252"/>
    </source>
</evidence>
<protein>
    <submittedName>
        <fullName evidence="2">Uncharacterized protein</fullName>
    </submittedName>
</protein>
<dbReference type="OrthoDB" id="5878815at2"/>
<keyword evidence="3" id="KW-1185">Reference proteome</keyword>
<keyword evidence="1" id="KW-0812">Transmembrane</keyword>
<keyword evidence="1" id="KW-1133">Transmembrane helix</keyword>